<dbReference type="EMBL" id="WJBH02000006">
    <property type="protein sequence ID" value="KAI9557034.1"/>
    <property type="molecule type" value="Genomic_DNA"/>
</dbReference>
<evidence type="ECO:0000256" key="4">
    <source>
        <dbReference type="SAM" id="MobiDB-lite"/>
    </source>
</evidence>
<dbReference type="PANTHER" id="PTHR46698">
    <property type="entry name" value="CROSSVEINLESS 2"/>
    <property type="match status" value="1"/>
</dbReference>
<evidence type="ECO:0000256" key="3">
    <source>
        <dbReference type="ARBA" id="ARBA00022729"/>
    </source>
</evidence>
<keyword evidence="3" id="KW-0732">Signal</keyword>
<dbReference type="Proteomes" id="UP000820818">
    <property type="component" value="Linkage Group LG6"/>
</dbReference>
<dbReference type="AlphaFoldDB" id="A0AAD5KPZ6"/>
<comment type="subcellular location">
    <subcellularLocation>
        <location evidence="1">Secreted</location>
    </subcellularLocation>
</comment>
<evidence type="ECO:0000313" key="6">
    <source>
        <dbReference type="Proteomes" id="UP000820818"/>
    </source>
</evidence>
<reference evidence="5 6" key="1">
    <citation type="submission" date="2022-05" db="EMBL/GenBank/DDBJ databases">
        <title>A multi-omics perspective on studying reproductive biology in Daphnia sinensis.</title>
        <authorList>
            <person name="Jia J."/>
        </authorList>
    </citation>
    <scope>NUCLEOTIDE SEQUENCE [LARGE SCALE GENOMIC DNA]</scope>
    <source>
        <strain evidence="5 6">WSL</strain>
    </source>
</reference>
<dbReference type="PANTHER" id="PTHR46698:SF3">
    <property type="entry name" value="TENECTIN ISOFORM 1-RELATED"/>
    <property type="match status" value="1"/>
</dbReference>
<dbReference type="GO" id="GO:0005576">
    <property type="term" value="C:extracellular region"/>
    <property type="evidence" value="ECO:0007669"/>
    <property type="project" value="UniProtKB-SubCell"/>
</dbReference>
<evidence type="ECO:0000313" key="5">
    <source>
        <dbReference type="EMBL" id="KAI9557034.1"/>
    </source>
</evidence>
<evidence type="ECO:0000256" key="2">
    <source>
        <dbReference type="ARBA" id="ARBA00022525"/>
    </source>
</evidence>
<accession>A0AAD5KPZ6</accession>
<keyword evidence="2" id="KW-0964">Secreted</keyword>
<dbReference type="SUPFAM" id="SSF57603">
    <property type="entry name" value="FnI-like domain"/>
    <property type="match status" value="1"/>
</dbReference>
<gene>
    <name evidence="5" type="ORF">GHT06_016831</name>
</gene>
<evidence type="ECO:0000256" key="1">
    <source>
        <dbReference type="ARBA" id="ARBA00004613"/>
    </source>
</evidence>
<proteinExistence type="predicted"/>
<protein>
    <recommendedName>
        <fullName evidence="7">VWFC domain-containing protein</fullName>
    </recommendedName>
</protein>
<organism evidence="5 6">
    <name type="scientific">Daphnia sinensis</name>
    <dbReference type="NCBI Taxonomy" id="1820382"/>
    <lineage>
        <taxon>Eukaryota</taxon>
        <taxon>Metazoa</taxon>
        <taxon>Ecdysozoa</taxon>
        <taxon>Arthropoda</taxon>
        <taxon>Crustacea</taxon>
        <taxon>Branchiopoda</taxon>
        <taxon>Diplostraca</taxon>
        <taxon>Cladocera</taxon>
        <taxon>Anomopoda</taxon>
        <taxon>Daphniidae</taxon>
        <taxon>Daphnia</taxon>
        <taxon>Daphnia similis group</taxon>
    </lineage>
</organism>
<feature type="region of interest" description="Disordered" evidence="4">
    <location>
        <begin position="163"/>
        <end position="187"/>
    </location>
</feature>
<name>A0AAD5KPZ6_9CRUS</name>
<sequence>MCRIASTIGDGRTSLIDGRPIDYRSAGSCIVGGKTYLSETSVPRDHPCHYCICYGGKVDCFWKQCAHIPDGCEVMAFQDTCNPSLYICDIPEKAREAPIYAPPLAVRQPSTLQALPSTKIYTTTTLSTTTSSPRPRLTQPSTIVQTYAKPETVVAPSRHLVPPARQPIEPPSRHLTPPLPSAVGPQKKSISISPQQVARQRRPVVEVANKQPAQFGLGMKNKMRFSRSLADVSSVLETMLPHNIQEEFPLNFDKEFVIRLVERQIRSKRSINDVASGNHHHHHHDHHEEDRGCTILGIHYQLGEVIGVATDVCRECRCAAQSLFCSPKCCFKPAPLQQVTGDFVRVLEQSPAPASALEAPLHPLHYIKSEFA</sequence>
<comment type="caution">
    <text evidence="5">The sequence shown here is derived from an EMBL/GenBank/DDBJ whole genome shotgun (WGS) entry which is preliminary data.</text>
</comment>
<evidence type="ECO:0008006" key="7">
    <source>
        <dbReference type="Google" id="ProtNLM"/>
    </source>
</evidence>
<keyword evidence="6" id="KW-1185">Reference proteome</keyword>
<dbReference type="InterPro" id="IPR052424">
    <property type="entry name" value="Kielin_Chordin-BMP_Reg"/>
</dbReference>